<name>A0ACB9YRM8_9PEZI</name>
<dbReference type="EMBL" id="MU393540">
    <property type="protein sequence ID" value="KAI4861828.1"/>
    <property type="molecule type" value="Genomic_DNA"/>
</dbReference>
<accession>A0ACB9YRM8</accession>
<evidence type="ECO:0000313" key="1">
    <source>
        <dbReference type="EMBL" id="KAI4861828.1"/>
    </source>
</evidence>
<reference evidence="1 2" key="1">
    <citation type="journal article" date="2022" name="New Phytol.">
        <title>Ecological generalism drives hyperdiversity of secondary metabolite gene clusters in xylarialean endophytes.</title>
        <authorList>
            <person name="Franco M.E.E."/>
            <person name="Wisecaver J.H."/>
            <person name="Arnold A.E."/>
            <person name="Ju Y.M."/>
            <person name="Slot J.C."/>
            <person name="Ahrendt S."/>
            <person name="Moore L.P."/>
            <person name="Eastman K.E."/>
            <person name="Scott K."/>
            <person name="Konkel Z."/>
            <person name="Mondo S.J."/>
            <person name="Kuo A."/>
            <person name="Hayes R.D."/>
            <person name="Haridas S."/>
            <person name="Andreopoulos B."/>
            <person name="Riley R."/>
            <person name="LaButti K."/>
            <person name="Pangilinan J."/>
            <person name="Lipzen A."/>
            <person name="Amirebrahimi M."/>
            <person name="Yan J."/>
            <person name="Adam C."/>
            <person name="Keymanesh K."/>
            <person name="Ng V."/>
            <person name="Louie K."/>
            <person name="Northen T."/>
            <person name="Drula E."/>
            <person name="Henrissat B."/>
            <person name="Hsieh H.M."/>
            <person name="Youens-Clark K."/>
            <person name="Lutzoni F."/>
            <person name="Miadlikowska J."/>
            <person name="Eastwood D.C."/>
            <person name="Hamelin R.C."/>
            <person name="Grigoriev I.V."/>
            <person name="U'Ren J.M."/>
        </authorList>
    </citation>
    <scope>NUCLEOTIDE SEQUENCE [LARGE SCALE GENOMIC DNA]</scope>
    <source>
        <strain evidence="1 2">CBS 119005</strain>
    </source>
</reference>
<comment type="caution">
    <text evidence="1">The sequence shown here is derived from an EMBL/GenBank/DDBJ whole genome shotgun (WGS) entry which is preliminary data.</text>
</comment>
<evidence type="ECO:0000313" key="2">
    <source>
        <dbReference type="Proteomes" id="UP001497700"/>
    </source>
</evidence>
<proteinExistence type="predicted"/>
<protein>
    <submittedName>
        <fullName evidence="1">Uncharacterized protein</fullName>
    </submittedName>
</protein>
<keyword evidence="2" id="KW-1185">Reference proteome</keyword>
<gene>
    <name evidence="1" type="ORF">F4820DRAFT_432192</name>
</gene>
<organism evidence="1 2">
    <name type="scientific">Hypoxylon rubiginosum</name>
    <dbReference type="NCBI Taxonomy" id="110542"/>
    <lineage>
        <taxon>Eukaryota</taxon>
        <taxon>Fungi</taxon>
        <taxon>Dikarya</taxon>
        <taxon>Ascomycota</taxon>
        <taxon>Pezizomycotina</taxon>
        <taxon>Sordariomycetes</taxon>
        <taxon>Xylariomycetidae</taxon>
        <taxon>Xylariales</taxon>
        <taxon>Hypoxylaceae</taxon>
        <taxon>Hypoxylon</taxon>
    </lineage>
</organism>
<sequence length="924" mass="103875">MAPTNDPTEDDIQMFCDITGLPRAAAITRLKANNNDLQGATIEFLEDPSGQKYKWDESQFSMDRQGEQNDTGISFNIQGPDELPPASYQNSGAPTRPPSRANSRSPFGAPTNAAEEDANLKRALAESAAESGVPPQEAGVVDNETNLKYFGPANRLEYETEQWALVPTKAAVEAVETDPLPSIRKRDPNAPAFLRQTKDHRVGFMLSIYHKIPLVRNILLQCGLPARSYGHNTEWWKGQPILKQEHLAAMARGETIWGEDAHPEFTEELHRLMAFLDKTERSYGTVDGLIDTKAIDPSFGGWMPDVEEKLFDAIKEAAGNNPDCDLEPMTTVGTILPCATPQAETSQLERDADSFSDEERDSPFIFLEVNLDHEQYSGVNTFYDALDHLLWTHALSLDHPFPEEANYAVLSKAAEVVTVRLSGTGLVKPCEIPAVLYVDRYMKERKDLAVKFQTYMRTIKKQLRLYDLLGASLVKCHGERCHSVNGLGSGPHDLVTCLNGIIKQTEILMQGQIRTAQWRHYDSLMEDGTELSLDDLFEIQMKSGPCTYLPEEEEKMQKWKGVIDGCIEKIGELKTDLAELEDAKEAYRESMRVVTKRLTCQEHEVDDDEFVFRSTSAYCPEYWNPTHKYSLRGVALSKELAYVCVREDVNLMDVDEDGGIEAKEQWWKIGYSSSDASPIKTERATLEDVLHAAGTESKYPVLIYASEAAMETGPIPLSDALRMFTRADNRSFQQELAQEQNQGQQQQQLQQQQQQQQQQEQQQPGITAENLSYMVDDGPYWIARKNSDGSSVATRGSSRDELDDVDLTFIEPNPSGDYQAPSVSHEEFSETVAQSSRHNNAVESLVSRGTYKDEPIILNPQESFQETQPDAEFNDVEMPISKSPEMQERSDRTAPFLTRPGSTTERRPVDMMDIDLEVEHHEGQ</sequence>
<dbReference type="Proteomes" id="UP001497700">
    <property type="component" value="Unassembled WGS sequence"/>
</dbReference>